<dbReference type="EMBL" id="CP007142">
    <property type="protein sequence ID" value="AJQ97149.1"/>
    <property type="molecule type" value="Genomic_DNA"/>
</dbReference>
<dbReference type="Gene3D" id="3.40.50.1820">
    <property type="entry name" value="alpha/beta hydrolase"/>
    <property type="match status" value="1"/>
</dbReference>
<dbReference type="Proteomes" id="UP000032266">
    <property type="component" value="Chromosome"/>
</dbReference>
<organism evidence="4 5">
    <name type="scientific">Gynuella sunshinyii YC6258</name>
    <dbReference type="NCBI Taxonomy" id="1445510"/>
    <lineage>
        <taxon>Bacteria</taxon>
        <taxon>Pseudomonadati</taxon>
        <taxon>Pseudomonadota</taxon>
        <taxon>Gammaproteobacteria</taxon>
        <taxon>Oceanospirillales</taxon>
        <taxon>Saccharospirillaceae</taxon>
        <taxon>Gynuella</taxon>
    </lineage>
</organism>
<proteinExistence type="predicted"/>
<dbReference type="HOGENOM" id="CLU_020336_38_2_6"/>
<evidence type="ECO:0000313" key="4">
    <source>
        <dbReference type="EMBL" id="AJQ97149.1"/>
    </source>
</evidence>
<keyword evidence="1" id="KW-0474">Menaquinone biosynthesis</keyword>
<keyword evidence="2 4" id="KW-0456">Lyase</keyword>
<dbReference type="InterPro" id="IPR000073">
    <property type="entry name" value="AB_hydrolase_1"/>
</dbReference>
<feature type="domain" description="AB hydrolase-1" evidence="3">
    <location>
        <begin position="21"/>
        <end position="230"/>
    </location>
</feature>
<dbReference type="Pfam" id="PF12697">
    <property type="entry name" value="Abhydrolase_6"/>
    <property type="match status" value="1"/>
</dbReference>
<accession>A0A0C5W3D2</accession>
<name>A0A0C5W3D2_9GAMM</name>
<keyword evidence="4" id="KW-0808">Transferase</keyword>
<dbReference type="AlphaFoldDB" id="A0A0C5W3D2"/>
<keyword evidence="5" id="KW-1185">Reference proteome</keyword>
<dbReference type="GO" id="GO:0016746">
    <property type="term" value="F:acyltransferase activity"/>
    <property type="evidence" value="ECO:0007669"/>
    <property type="project" value="UniProtKB-KW"/>
</dbReference>
<keyword evidence="4" id="KW-0378">Hydrolase</keyword>
<dbReference type="GO" id="GO:0070205">
    <property type="term" value="F:2-succinyl-6-hydroxy-2,4-cyclohexadiene-1-carboxylate synthase activity"/>
    <property type="evidence" value="ECO:0007669"/>
    <property type="project" value="UniProtKB-EC"/>
</dbReference>
<dbReference type="RefSeq" id="WP_044620350.1">
    <property type="nucleotide sequence ID" value="NZ_CP007142.1"/>
</dbReference>
<dbReference type="EC" id="4.2.99.20" evidence="4"/>
<evidence type="ECO:0000259" key="3">
    <source>
        <dbReference type="Pfam" id="PF12697"/>
    </source>
</evidence>
<dbReference type="GO" id="GO:0009234">
    <property type="term" value="P:menaquinone biosynthetic process"/>
    <property type="evidence" value="ECO:0007669"/>
    <property type="project" value="UniProtKB-KW"/>
</dbReference>
<dbReference type="KEGG" id="gsn:YC6258_05119"/>
<dbReference type="InterPro" id="IPR029058">
    <property type="entry name" value="AB_hydrolase_fold"/>
</dbReference>
<gene>
    <name evidence="4" type="ORF">YC6258_05119</name>
</gene>
<keyword evidence="4" id="KW-0012">Acyltransferase</keyword>
<dbReference type="PANTHER" id="PTHR42916">
    <property type="entry name" value="2-SUCCINYL-5-ENOLPYRUVYL-6-HYDROXY-3-CYCLOHEXENE-1-CARBOXYLATE SYNTHASE"/>
    <property type="match status" value="1"/>
</dbReference>
<reference evidence="4 5" key="1">
    <citation type="submission" date="2014-01" db="EMBL/GenBank/DDBJ databases">
        <title>Full genme sequencing of cellulolytic bacterium Gynuella sunshinyii YC6258T gen. nov., sp. nov.</title>
        <authorList>
            <person name="Khan H."/>
            <person name="Chung E.J."/>
            <person name="Chung Y.R."/>
        </authorList>
    </citation>
    <scope>NUCLEOTIDE SEQUENCE [LARGE SCALE GENOMIC DNA]</scope>
    <source>
        <strain evidence="4 5">YC6258</strain>
    </source>
</reference>
<dbReference type="STRING" id="1445510.YC6258_05119"/>
<dbReference type="PANTHER" id="PTHR42916:SF1">
    <property type="entry name" value="PROTEIN PHYLLO, CHLOROPLASTIC"/>
    <property type="match status" value="1"/>
</dbReference>
<dbReference type="OrthoDB" id="9808398at2"/>
<evidence type="ECO:0000256" key="1">
    <source>
        <dbReference type="ARBA" id="ARBA00022428"/>
    </source>
</evidence>
<evidence type="ECO:0000256" key="2">
    <source>
        <dbReference type="ARBA" id="ARBA00023239"/>
    </source>
</evidence>
<dbReference type="GO" id="GO:0016787">
    <property type="term" value="F:hydrolase activity"/>
    <property type="evidence" value="ECO:0007669"/>
    <property type="project" value="UniProtKB-KW"/>
</dbReference>
<evidence type="ECO:0000313" key="5">
    <source>
        <dbReference type="Proteomes" id="UP000032266"/>
    </source>
</evidence>
<protein>
    <submittedName>
        <fullName evidence="4">Putative hydrolase or acyltransferase (Alpha/beta hydrolase superfamily)</fullName>
        <ecNumber evidence="4">4.2.99.20</ecNumber>
    </submittedName>
</protein>
<dbReference type="SUPFAM" id="SSF53474">
    <property type="entry name" value="alpha/beta-Hydrolases"/>
    <property type="match status" value="1"/>
</dbReference>
<sequence length="242" mass="27642">MIPGFLGRANDFSELCSMLPATIQCHCLELPRIAADPLTDSFHEIVLHWFHQHVDRLPERFVLLGYSLGARLAMSVCQYLMQFSPQRLQGLILESGNFGTQSLAERHQRWLLDQAWARRFAAEPMPQVLSDWYAQNVFASLRTDQIERLISSKQSLDGTMVARQLLALSVARQPDFSVAMQQLRLPFFFLSGKNDSKYTRLGQTLGAARHRVADHCGHNIHFEDPHWFAATLTHLIDSMNTH</sequence>